<evidence type="ECO:0000256" key="4">
    <source>
        <dbReference type="ARBA" id="ARBA00023136"/>
    </source>
</evidence>
<keyword evidence="5" id="KW-0998">Cell outer membrane</keyword>
<feature type="coiled-coil region" evidence="6">
    <location>
        <begin position="298"/>
        <end position="325"/>
    </location>
</feature>
<keyword evidence="9" id="KW-1185">Reference proteome</keyword>
<proteinExistence type="predicted"/>
<keyword evidence="6" id="KW-0175">Coiled coil</keyword>
<dbReference type="RefSeq" id="WP_377022082.1">
    <property type="nucleotide sequence ID" value="NZ_JBHLTS010000020.1"/>
</dbReference>
<evidence type="ECO:0000256" key="3">
    <source>
        <dbReference type="ARBA" id="ARBA00022692"/>
    </source>
</evidence>
<keyword evidence="2" id="KW-1134">Transmembrane beta strand</keyword>
<reference evidence="8 9" key="1">
    <citation type="submission" date="2024-09" db="EMBL/GenBank/DDBJ databases">
        <authorList>
            <person name="Sun Q."/>
            <person name="Mori K."/>
        </authorList>
    </citation>
    <scope>NUCLEOTIDE SEQUENCE [LARGE SCALE GENOMIC DNA]</scope>
    <source>
        <strain evidence="8 9">NCAIM B.02415</strain>
    </source>
</reference>
<keyword evidence="4" id="KW-0472">Membrane</keyword>
<evidence type="ECO:0000256" key="5">
    <source>
        <dbReference type="ARBA" id="ARBA00023237"/>
    </source>
</evidence>
<feature type="chain" id="PRO_5046240764" evidence="7">
    <location>
        <begin position="25"/>
        <end position="420"/>
    </location>
</feature>
<evidence type="ECO:0000256" key="6">
    <source>
        <dbReference type="SAM" id="Coils"/>
    </source>
</evidence>
<dbReference type="EMBL" id="JBHLTS010000020">
    <property type="protein sequence ID" value="MFC0514229.1"/>
    <property type="molecule type" value="Genomic_DNA"/>
</dbReference>
<comment type="caution">
    <text evidence="8">The sequence shown here is derived from an EMBL/GenBank/DDBJ whole genome shotgun (WGS) entry which is preliminary data.</text>
</comment>
<evidence type="ECO:0000256" key="2">
    <source>
        <dbReference type="ARBA" id="ARBA00022452"/>
    </source>
</evidence>
<dbReference type="Gene3D" id="1.20.1600.10">
    <property type="entry name" value="Outer membrane efflux proteins (OEP)"/>
    <property type="match status" value="1"/>
</dbReference>
<evidence type="ECO:0000256" key="1">
    <source>
        <dbReference type="ARBA" id="ARBA00004442"/>
    </source>
</evidence>
<dbReference type="InterPro" id="IPR051906">
    <property type="entry name" value="TolC-like"/>
</dbReference>
<keyword evidence="7" id="KW-0732">Signal</keyword>
<organism evidence="8 9">
    <name type="scientific">Mucilaginibacter angelicae</name>
    <dbReference type="NCBI Taxonomy" id="869718"/>
    <lineage>
        <taxon>Bacteria</taxon>
        <taxon>Pseudomonadati</taxon>
        <taxon>Bacteroidota</taxon>
        <taxon>Sphingobacteriia</taxon>
        <taxon>Sphingobacteriales</taxon>
        <taxon>Sphingobacteriaceae</taxon>
        <taxon>Mucilaginibacter</taxon>
    </lineage>
</organism>
<evidence type="ECO:0000313" key="9">
    <source>
        <dbReference type="Proteomes" id="UP001589828"/>
    </source>
</evidence>
<dbReference type="PANTHER" id="PTHR30026:SF20">
    <property type="entry name" value="OUTER MEMBRANE PROTEIN TOLC"/>
    <property type="match status" value="1"/>
</dbReference>
<evidence type="ECO:0000313" key="8">
    <source>
        <dbReference type="EMBL" id="MFC0514229.1"/>
    </source>
</evidence>
<feature type="signal peptide" evidence="7">
    <location>
        <begin position="1"/>
        <end position="24"/>
    </location>
</feature>
<protein>
    <submittedName>
        <fullName evidence="8">TolC family protein</fullName>
    </submittedName>
</protein>
<name>A0ABV6L447_9SPHI</name>
<comment type="subcellular location">
    <subcellularLocation>
        <location evidence="1">Cell outer membrane</location>
    </subcellularLocation>
</comment>
<dbReference type="SUPFAM" id="SSF56954">
    <property type="entry name" value="Outer membrane efflux proteins (OEP)"/>
    <property type="match status" value="1"/>
</dbReference>
<keyword evidence="3" id="KW-0812">Transmembrane</keyword>
<dbReference type="Proteomes" id="UP001589828">
    <property type="component" value="Unassembled WGS sequence"/>
</dbReference>
<sequence>MKTKYHIIAMLITCFAYLSQKAQAQRLPLDSVIARVAGNPALQAYDAKVSAQDAYATGAKSLDAPKISAGQYQVPYQFSPNGGSFMIQAEQMFTNPAKLKAKEDYMKGISKVTAEDKNYLKNQLIAQAKQYYYERVVLEKKLALLQHTQSLLEYMLKDANIRLTYGKEKLSNIYKAKADLYELDNTRDQLNSEISQRNIMLNTLMNRDKQTAFTVDTTIVLTNYETALTDTAALANTRSDIKSLNRNIELQQLNAKVEYSKRKPDFGIQTAHMLSYGGYANQYILMASVTIPIVPWASKEYKANLKGIRYEVQELQQRKMDVLNQAEGQLAGIRTDMLSKKKQMSNYQQHIIPALQNGYKTALLAYDQNTGDLPSVLIVIKDLQTSRMNALDRLQELLTLQVAYERENEITALSPNNQNK</sequence>
<gene>
    <name evidence="8" type="ORF">ACFFGT_08465</name>
</gene>
<dbReference type="PANTHER" id="PTHR30026">
    <property type="entry name" value="OUTER MEMBRANE PROTEIN TOLC"/>
    <property type="match status" value="1"/>
</dbReference>
<accession>A0ABV6L447</accession>
<evidence type="ECO:0000256" key="7">
    <source>
        <dbReference type="SAM" id="SignalP"/>
    </source>
</evidence>